<protein>
    <recommendedName>
        <fullName evidence="1">DNA-directed DNA polymerase</fullName>
        <ecNumber evidence="1">2.7.7.7</ecNumber>
    </recommendedName>
</protein>
<dbReference type="PANTHER" id="PTHR30231">
    <property type="entry name" value="DNA POLYMERASE III SUBUNIT EPSILON"/>
    <property type="match status" value="1"/>
</dbReference>
<dbReference type="Proteomes" id="UP000244906">
    <property type="component" value="Unassembled WGS sequence"/>
</dbReference>
<evidence type="ECO:0000256" key="5">
    <source>
        <dbReference type="ARBA" id="ARBA00025483"/>
    </source>
</evidence>
<dbReference type="SUPFAM" id="SSF53098">
    <property type="entry name" value="Ribonuclease H-like"/>
    <property type="match status" value="1"/>
</dbReference>
<evidence type="ECO:0000256" key="7">
    <source>
        <dbReference type="ARBA" id="ARBA00049244"/>
    </source>
</evidence>
<comment type="subunit">
    <text evidence="6">DNA polymerase III contains a core (composed of alpha, epsilon and theta chains) that associates with a tau subunit. This core dimerizes to form the POLIII' complex. PolIII' associates with the gamma complex (composed of gamma, delta, delta', psi and chi chains) and with the beta chain to form the complete DNA polymerase III complex.</text>
</comment>
<evidence type="ECO:0000256" key="2">
    <source>
        <dbReference type="ARBA" id="ARBA00022722"/>
    </source>
</evidence>
<proteinExistence type="predicted"/>
<dbReference type="GO" id="GO:0006260">
    <property type="term" value="P:DNA replication"/>
    <property type="evidence" value="ECO:0007669"/>
    <property type="project" value="InterPro"/>
</dbReference>
<dbReference type="NCBIfam" id="NF006602">
    <property type="entry name" value="PRK09146.1"/>
    <property type="match status" value="1"/>
</dbReference>
<evidence type="ECO:0000259" key="8">
    <source>
        <dbReference type="SMART" id="SM00479"/>
    </source>
</evidence>
<evidence type="ECO:0000313" key="10">
    <source>
        <dbReference type="Proteomes" id="UP000244906"/>
    </source>
</evidence>
<reference evidence="9 10" key="1">
    <citation type="submission" date="2018-04" db="EMBL/GenBank/DDBJ databases">
        <title>Thalassorhabdus spongiae gen. nov., sp. nov., isolated from a marine sponge in South-West Iceland.</title>
        <authorList>
            <person name="Knobloch S."/>
            <person name="Daussin A."/>
            <person name="Johannsson R."/>
            <person name="Marteinsson V.T."/>
        </authorList>
    </citation>
    <scope>NUCLEOTIDE SEQUENCE [LARGE SCALE GENOMIC DNA]</scope>
    <source>
        <strain evidence="9 10">Hp12</strain>
    </source>
</reference>
<dbReference type="NCBIfam" id="TIGR00573">
    <property type="entry name" value="dnaq"/>
    <property type="match status" value="1"/>
</dbReference>
<dbReference type="InterPro" id="IPR036397">
    <property type="entry name" value="RNaseH_sf"/>
</dbReference>
<dbReference type="EMBL" id="QDDL01000013">
    <property type="protein sequence ID" value="PVZ64368.1"/>
    <property type="molecule type" value="Genomic_DNA"/>
</dbReference>
<dbReference type="RefSeq" id="WP_116688921.1">
    <property type="nucleotide sequence ID" value="NZ_CAWNYD010000013.1"/>
</dbReference>
<dbReference type="GO" id="GO:0003887">
    <property type="term" value="F:DNA-directed DNA polymerase activity"/>
    <property type="evidence" value="ECO:0007669"/>
    <property type="project" value="UniProtKB-EC"/>
</dbReference>
<gene>
    <name evidence="9" type="ORF">DC094_20125</name>
</gene>
<dbReference type="OrthoDB" id="5497329at2"/>
<keyword evidence="10" id="KW-1185">Reference proteome</keyword>
<dbReference type="PANTHER" id="PTHR30231:SF4">
    <property type="entry name" value="PROTEIN NEN2"/>
    <property type="match status" value="1"/>
</dbReference>
<dbReference type="Pfam" id="PF00929">
    <property type="entry name" value="RNase_T"/>
    <property type="match status" value="1"/>
</dbReference>
<dbReference type="InterPro" id="IPR013520">
    <property type="entry name" value="Ribonucl_H"/>
</dbReference>
<evidence type="ECO:0000313" key="9">
    <source>
        <dbReference type="EMBL" id="PVZ64368.1"/>
    </source>
</evidence>
<dbReference type="FunFam" id="3.30.420.10:FF:000045">
    <property type="entry name" value="3'-5' exonuclease DinG"/>
    <property type="match status" value="1"/>
</dbReference>
<dbReference type="GO" id="GO:0005829">
    <property type="term" value="C:cytosol"/>
    <property type="evidence" value="ECO:0007669"/>
    <property type="project" value="TreeGrafter"/>
</dbReference>
<evidence type="ECO:0000256" key="3">
    <source>
        <dbReference type="ARBA" id="ARBA00022801"/>
    </source>
</evidence>
<keyword evidence="2" id="KW-0540">Nuclease</keyword>
<keyword evidence="4" id="KW-0269">Exonuclease</keyword>
<sequence>MKKKQWNSQFSKLQISAADQRLKDYYAAGIVAADVPLNQLSMVALDFETSGLDPVNNEIISIGLVPFTLDRIFISEAMEWLVKPSQPMQDDSVIIHGITHNALEDAPDFNDILEDFLKALEGKIVVVHCRAIERNFITHALLELVGESLAFPVIDTMEVESQALLQRKGLIGRWLKRNQPQESLRLQECRHRYNLPTYQPHHALTDAIATAELFQAQAVHHFPEHQVIGKIWHDD</sequence>
<evidence type="ECO:0000256" key="1">
    <source>
        <dbReference type="ARBA" id="ARBA00012417"/>
    </source>
</evidence>
<evidence type="ECO:0000256" key="4">
    <source>
        <dbReference type="ARBA" id="ARBA00022839"/>
    </source>
</evidence>
<keyword evidence="3" id="KW-0378">Hydrolase</keyword>
<comment type="caution">
    <text evidence="9">The sequence shown here is derived from an EMBL/GenBank/DDBJ whole genome shotgun (WGS) entry which is preliminary data.</text>
</comment>
<evidence type="ECO:0000256" key="6">
    <source>
        <dbReference type="ARBA" id="ARBA00026073"/>
    </source>
</evidence>
<dbReference type="CDD" id="cd06127">
    <property type="entry name" value="DEDDh"/>
    <property type="match status" value="1"/>
</dbReference>
<dbReference type="InterPro" id="IPR006054">
    <property type="entry name" value="DnaQ"/>
</dbReference>
<name>A0A2V1GVS9_9GAMM</name>
<dbReference type="AlphaFoldDB" id="A0A2V1GVS9"/>
<accession>A0A2V1GVS9</accession>
<comment type="function">
    <text evidence="5">DNA polymerase III is a complex, multichain enzyme responsible for most of the replicative synthesis in bacteria. The epsilon subunit contain the editing function and is a proofreading 3'-5' exonuclease.</text>
</comment>
<dbReference type="InterPro" id="IPR012337">
    <property type="entry name" value="RNaseH-like_sf"/>
</dbReference>
<feature type="domain" description="Exonuclease" evidence="8">
    <location>
        <begin position="41"/>
        <end position="223"/>
    </location>
</feature>
<dbReference type="Gene3D" id="3.30.420.10">
    <property type="entry name" value="Ribonuclease H-like superfamily/Ribonuclease H"/>
    <property type="match status" value="1"/>
</dbReference>
<dbReference type="GO" id="GO:0003677">
    <property type="term" value="F:DNA binding"/>
    <property type="evidence" value="ECO:0007669"/>
    <property type="project" value="InterPro"/>
</dbReference>
<comment type="catalytic activity">
    <reaction evidence="7">
        <text>DNA(n) + a 2'-deoxyribonucleoside 5'-triphosphate = DNA(n+1) + diphosphate</text>
        <dbReference type="Rhea" id="RHEA:22508"/>
        <dbReference type="Rhea" id="RHEA-COMP:17339"/>
        <dbReference type="Rhea" id="RHEA-COMP:17340"/>
        <dbReference type="ChEBI" id="CHEBI:33019"/>
        <dbReference type="ChEBI" id="CHEBI:61560"/>
        <dbReference type="ChEBI" id="CHEBI:173112"/>
        <dbReference type="EC" id="2.7.7.7"/>
    </reaction>
</comment>
<dbReference type="GO" id="GO:0008408">
    <property type="term" value="F:3'-5' exonuclease activity"/>
    <property type="evidence" value="ECO:0007669"/>
    <property type="project" value="TreeGrafter"/>
</dbReference>
<dbReference type="EC" id="2.7.7.7" evidence="1"/>
<organism evidence="9 10">
    <name type="scientific">Pelagibaculum spongiae</name>
    <dbReference type="NCBI Taxonomy" id="2080658"/>
    <lineage>
        <taxon>Bacteria</taxon>
        <taxon>Pseudomonadati</taxon>
        <taxon>Pseudomonadota</taxon>
        <taxon>Gammaproteobacteria</taxon>
        <taxon>Oceanospirillales</taxon>
        <taxon>Pelagibaculum</taxon>
    </lineage>
</organism>
<dbReference type="SMART" id="SM00479">
    <property type="entry name" value="EXOIII"/>
    <property type="match status" value="1"/>
</dbReference>